<gene>
    <name evidence="1" type="ORF">MuYL_1354</name>
</gene>
<evidence type="ECO:0000313" key="2">
    <source>
        <dbReference type="Proteomes" id="UP000215002"/>
    </source>
</evidence>
<evidence type="ECO:0000313" key="1">
    <source>
        <dbReference type="EMBL" id="ASU33252.1"/>
    </source>
</evidence>
<protein>
    <submittedName>
        <fullName evidence="1">Uncharacterized protein</fullName>
    </submittedName>
</protein>
<dbReference type="AlphaFoldDB" id="A0A223NTP8"/>
<sequence length="60" mass="7310">MICHCIALLFFFFYFKDCKYRMNIYKIKYLFYFFVIGGKLDCCKRVKQWFLLIKTGLAGV</sequence>
<reference evidence="1 2" key="1">
    <citation type="submission" date="2017-08" db="EMBL/GenBank/DDBJ databases">
        <title>Complete genome sequence of Mucilaginibacter sp. strain BJC16-A31.</title>
        <authorList>
            <consortium name="Henan University of Science and Technology"/>
            <person name="You X."/>
        </authorList>
    </citation>
    <scope>NUCLEOTIDE SEQUENCE [LARGE SCALE GENOMIC DNA]</scope>
    <source>
        <strain evidence="1 2">BJC16-A31</strain>
    </source>
</reference>
<accession>A0A223NTP8</accession>
<dbReference type="Proteomes" id="UP000215002">
    <property type="component" value="Chromosome"/>
</dbReference>
<proteinExistence type="predicted"/>
<name>A0A223NTP8_9SPHI</name>
<dbReference type="KEGG" id="muc:MuYL_1354"/>
<keyword evidence="2" id="KW-1185">Reference proteome</keyword>
<dbReference type="EMBL" id="CP022743">
    <property type="protein sequence ID" value="ASU33252.1"/>
    <property type="molecule type" value="Genomic_DNA"/>
</dbReference>
<organism evidence="1 2">
    <name type="scientific">Mucilaginibacter xinganensis</name>
    <dbReference type="NCBI Taxonomy" id="1234841"/>
    <lineage>
        <taxon>Bacteria</taxon>
        <taxon>Pseudomonadati</taxon>
        <taxon>Bacteroidota</taxon>
        <taxon>Sphingobacteriia</taxon>
        <taxon>Sphingobacteriales</taxon>
        <taxon>Sphingobacteriaceae</taxon>
        <taxon>Mucilaginibacter</taxon>
    </lineage>
</organism>